<dbReference type="Proteomes" id="UP000193920">
    <property type="component" value="Unassembled WGS sequence"/>
</dbReference>
<proteinExistence type="predicted"/>
<protein>
    <submittedName>
        <fullName evidence="2">Uncharacterized protein</fullName>
    </submittedName>
</protein>
<reference evidence="2 3" key="1">
    <citation type="submission" date="2016-08" db="EMBL/GenBank/DDBJ databases">
        <title>A Parts List for Fungal Cellulosomes Revealed by Comparative Genomics.</title>
        <authorList>
            <consortium name="DOE Joint Genome Institute"/>
            <person name="Haitjema C.H."/>
            <person name="Gilmore S.P."/>
            <person name="Henske J.K."/>
            <person name="Solomon K.V."/>
            <person name="De Groot R."/>
            <person name="Kuo A."/>
            <person name="Mondo S.J."/>
            <person name="Salamov A.A."/>
            <person name="Labutti K."/>
            <person name="Zhao Z."/>
            <person name="Chiniquy J."/>
            <person name="Barry K."/>
            <person name="Brewer H.M."/>
            <person name="Purvine S.O."/>
            <person name="Wright A.T."/>
            <person name="Boxma B."/>
            <person name="Van Alen T."/>
            <person name="Hackstein J.H."/>
            <person name="Baker S.E."/>
            <person name="Grigoriev I.V."/>
            <person name="O'Malley M.A."/>
        </authorList>
    </citation>
    <scope>NUCLEOTIDE SEQUENCE [LARGE SCALE GENOMIC DNA]</scope>
    <source>
        <strain evidence="2 3">G1</strain>
    </source>
</reference>
<comment type="caution">
    <text evidence="2">The sequence shown here is derived from an EMBL/GenBank/DDBJ whole genome shotgun (WGS) entry which is preliminary data.</text>
</comment>
<organism evidence="2 3">
    <name type="scientific">Neocallimastix californiae</name>
    <dbReference type="NCBI Taxonomy" id="1754190"/>
    <lineage>
        <taxon>Eukaryota</taxon>
        <taxon>Fungi</taxon>
        <taxon>Fungi incertae sedis</taxon>
        <taxon>Chytridiomycota</taxon>
        <taxon>Chytridiomycota incertae sedis</taxon>
        <taxon>Neocallimastigomycetes</taxon>
        <taxon>Neocallimastigales</taxon>
        <taxon>Neocallimastigaceae</taxon>
        <taxon>Neocallimastix</taxon>
    </lineage>
</organism>
<name>A0A1Y2EGZ2_9FUNG</name>
<keyword evidence="3" id="KW-1185">Reference proteome</keyword>
<evidence type="ECO:0000313" key="3">
    <source>
        <dbReference type="Proteomes" id="UP000193920"/>
    </source>
</evidence>
<accession>A0A1Y2EGZ2</accession>
<evidence type="ECO:0000256" key="1">
    <source>
        <dbReference type="SAM" id="SignalP"/>
    </source>
</evidence>
<evidence type="ECO:0000313" key="2">
    <source>
        <dbReference type="EMBL" id="ORY70840.1"/>
    </source>
</evidence>
<dbReference type="AlphaFoldDB" id="A0A1Y2EGZ2"/>
<gene>
    <name evidence="2" type="ORF">LY90DRAFT_503945</name>
</gene>
<keyword evidence="1" id="KW-0732">Signal</keyword>
<sequence>MNYHVILFLILHFVDWLTSLYSTSESERNKEIKEKINKNRWYYLKNQKSDIITLKKSVFMKYRNDKKFSGYRFKADFENAEYELLVIQYVNEKEELKKIGKILFYRESYLELRNHEKNRNLFRKYIGGNERDFLTENKDSELL</sequence>
<feature type="chain" id="PRO_5012621242" evidence="1">
    <location>
        <begin position="20"/>
        <end position="143"/>
    </location>
</feature>
<feature type="signal peptide" evidence="1">
    <location>
        <begin position="1"/>
        <end position="19"/>
    </location>
</feature>
<dbReference type="EMBL" id="MCOG01000041">
    <property type="protein sequence ID" value="ORY70840.1"/>
    <property type="molecule type" value="Genomic_DNA"/>
</dbReference>